<dbReference type="CDD" id="cd00464">
    <property type="entry name" value="SK"/>
    <property type="match status" value="1"/>
</dbReference>
<evidence type="ECO:0000313" key="9">
    <source>
        <dbReference type="EMBL" id="QDT39026.1"/>
    </source>
</evidence>
<keyword evidence="7" id="KW-0479">Metal-binding</keyword>
<evidence type="ECO:0000256" key="5">
    <source>
        <dbReference type="ARBA" id="ARBA00022840"/>
    </source>
</evidence>
<evidence type="ECO:0000256" key="8">
    <source>
        <dbReference type="SAM" id="MobiDB-lite"/>
    </source>
</evidence>
<comment type="function">
    <text evidence="7">Catalyzes the specific phosphorylation of the 3-hydroxyl group of shikimic acid using ATP as a cosubstrate.</text>
</comment>
<gene>
    <name evidence="9" type="primary">aroK_2</name>
    <name evidence="7" type="synonym">aroK</name>
    <name evidence="9" type="ORF">Pan189_34270</name>
</gene>
<comment type="catalytic activity">
    <reaction evidence="7">
        <text>shikimate + ATP = 3-phosphoshikimate + ADP + H(+)</text>
        <dbReference type="Rhea" id="RHEA:13121"/>
        <dbReference type="ChEBI" id="CHEBI:15378"/>
        <dbReference type="ChEBI" id="CHEBI:30616"/>
        <dbReference type="ChEBI" id="CHEBI:36208"/>
        <dbReference type="ChEBI" id="CHEBI:145989"/>
        <dbReference type="ChEBI" id="CHEBI:456216"/>
        <dbReference type="EC" id="2.7.1.71"/>
    </reaction>
</comment>
<keyword evidence="7" id="KW-0460">Magnesium</keyword>
<evidence type="ECO:0000256" key="7">
    <source>
        <dbReference type="HAMAP-Rule" id="MF_00109"/>
    </source>
</evidence>
<dbReference type="GO" id="GO:0000287">
    <property type="term" value="F:magnesium ion binding"/>
    <property type="evidence" value="ECO:0007669"/>
    <property type="project" value="UniProtKB-UniRule"/>
</dbReference>
<reference evidence="9 10" key="1">
    <citation type="submission" date="2019-02" db="EMBL/GenBank/DDBJ databases">
        <title>Deep-cultivation of Planctomycetes and their phenomic and genomic characterization uncovers novel biology.</title>
        <authorList>
            <person name="Wiegand S."/>
            <person name="Jogler M."/>
            <person name="Boedeker C."/>
            <person name="Pinto D."/>
            <person name="Vollmers J."/>
            <person name="Rivas-Marin E."/>
            <person name="Kohn T."/>
            <person name="Peeters S.H."/>
            <person name="Heuer A."/>
            <person name="Rast P."/>
            <person name="Oberbeckmann S."/>
            <person name="Bunk B."/>
            <person name="Jeske O."/>
            <person name="Meyerdierks A."/>
            <person name="Storesund J.E."/>
            <person name="Kallscheuer N."/>
            <person name="Luecker S."/>
            <person name="Lage O.M."/>
            <person name="Pohl T."/>
            <person name="Merkel B.J."/>
            <person name="Hornburger P."/>
            <person name="Mueller R.-W."/>
            <person name="Bruemmer F."/>
            <person name="Labrenz M."/>
            <person name="Spormann A.M."/>
            <person name="Op den Camp H."/>
            <person name="Overmann J."/>
            <person name="Amann R."/>
            <person name="Jetten M.S.M."/>
            <person name="Mascher T."/>
            <person name="Medema M.H."/>
            <person name="Devos D.P."/>
            <person name="Kaster A.-K."/>
            <person name="Ovreas L."/>
            <person name="Rohde M."/>
            <person name="Galperin M.Y."/>
            <person name="Jogler C."/>
        </authorList>
    </citation>
    <scope>NUCLEOTIDE SEQUENCE [LARGE SCALE GENOMIC DNA]</scope>
    <source>
        <strain evidence="9 10">Pan189</strain>
    </source>
</reference>
<dbReference type="HAMAP" id="MF_00109">
    <property type="entry name" value="Shikimate_kinase"/>
    <property type="match status" value="1"/>
</dbReference>
<keyword evidence="7" id="KW-0963">Cytoplasm</keyword>
<dbReference type="InterPro" id="IPR031322">
    <property type="entry name" value="Shikimate/glucono_kinase"/>
</dbReference>
<name>A0A517R558_9PLAN</name>
<dbReference type="Pfam" id="PF01202">
    <property type="entry name" value="SKI"/>
    <property type="match status" value="1"/>
</dbReference>
<feature type="binding site" evidence="7">
    <location>
        <position position="123"/>
    </location>
    <ligand>
        <name>substrate</name>
    </ligand>
</feature>
<sequence>MLKQMSGKGGGKLTSSAPNDYKPNLHVVKVDAPRFFSKPPMNDGRPDNVSLIGMPGSGKSTVGRPLAARLGYRFVDTDEVMETGEGMRLSEIMAAHSPAGFLEIEENYLLSLSGPHDVFSTGGSVVYLDRGMAHLKSLGPVIYLDVPLDVLNQRLSDLEARGVVIAPGKSVADLEAERRPLYEKWADLTIQCGDHPPGWVAAEIVGLLDGRI</sequence>
<protein>
    <recommendedName>
        <fullName evidence="7">Shikimate kinase</fullName>
        <shortName evidence="7">SK</shortName>
        <ecNumber evidence="7">2.7.1.71</ecNumber>
    </recommendedName>
</protein>
<dbReference type="RefSeq" id="WP_310820650.1">
    <property type="nucleotide sequence ID" value="NZ_CP036268.1"/>
</dbReference>
<feature type="binding site" evidence="7">
    <location>
        <position position="161"/>
    </location>
    <ligand>
        <name>ATP</name>
        <dbReference type="ChEBI" id="CHEBI:30616"/>
    </ligand>
</feature>
<comment type="subcellular location">
    <subcellularLocation>
        <location evidence="7">Cytoplasm</location>
    </subcellularLocation>
</comment>
<dbReference type="Proteomes" id="UP000317318">
    <property type="component" value="Chromosome"/>
</dbReference>
<organism evidence="9 10">
    <name type="scientific">Stratiformator vulcanicus</name>
    <dbReference type="NCBI Taxonomy" id="2527980"/>
    <lineage>
        <taxon>Bacteria</taxon>
        <taxon>Pseudomonadati</taxon>
        <taxon>Planctomycetota</taxon>
        <taxon>Planctomycetia</taxon>
        <taxon>Planctomycetales</taxon>
        <taxon>Planctomycetaceae</taxon>
        <taxon>Stratiformator</taxon>
    </lineage>
</organism>
<comment type="subunit">
    <text evidence="7">Monomer.</text>
</comment>
<dbReference type="PANTHER" id="PTHR21087:SF16">
    <property type="entry name" value="SHIKIMATE KINASE 1, CHLOROPLASTIC"/>
    <property type="match status" value="1"/>
</dbReference>
<dbReference type="InterPro" id="IPR000623">
    <property type="entry name" value="Shikimate_kinase/TSH1"/>
</dbReference>
<dbReference type="AlphaFoldDB" id="A0A517R558"/>
<keyword evidence="10" id="KW-1185">Reference proteome</keyword>
<feature type="binding site" evidence="7">
    <location>
        <position position="178"/>
    </location>
    <ligand>
        <name>substrate</name>
    </ligand>
</feature>
<feature type="binding site" evidence="7">
    <location>
        <begin position="56"/>
        <end position="61"/>
    </location>
    <ligand>
        <name>ATP</name>
        <dbReference type="ChEBI" id="CHEBI:30616"/>
    </ligand>
</feature>
<dbReference type="UniPathway" id="UPA00053">
    <property type="reaction ID" value="UER00088"/>
</dbReference>
<comment type="caution">
    <text evidence="7">Lacks conserved residue(s) required for the propagation of feature annotation.</text>
</comment>
<evidence type="ECO:0000256" key="4">
    <source>
        <dbReference type="ARBA" id="ARBA00022777"/>
    </source>
</evidence>
<keyword evidence="3 7" id="KW-0547">Nucleotide-binding</keyword>
<dbReference type="GO" id="GO:0008652">
    <property type="term" value="P:amino acid biosynthetic process"/>
    <property type="evidence" value="ECO:0007669"/>
    <property type="project" value="UniProtKB-KW"/>
</dbReference>
<dbReference type="Gene3D" id="3.40.50.300">
    <property type="entry name" value="P-loop containing nucleotide triphosphate hydrolases"/>
    <property type="match status" value="1"/>
</dbReference>
<dbReference type="GO" id="GO:0009073">
    <property type="term" value="P:aromatic amino acid family biosynthetic process"/>
    <property type="evidence" value="ECO:0007669"/>
    <property type="project" value="UniProtKB-KW"/>
</dbReference>
<feature type="binding site" evidence="7">
    <location>
        <position position="78"/>
    </location>
    <ligand>
        <name>substrate</name>
    </ligand>
</feature>
<proteinExistence type="inferred from homology"/>
<keyword evidence="4 7" id="KW-0418">Kinase</keyword>
<keyword evidence="1 7" id="KW-0028">Amino-acid biosynthesis</keyword>
<dbReference type="PANTHER" id="PTHR21087">
    <property type="entry name" value="SHIKIMATE KINASE"/>
    <property type="match status" value="1"/>
</dbReference>
<comment type="similarity">
    <text evidence="7">Belongs to the shikimate kinase family.</text>
</comment>
<accession>A0A517R558</accession>
<dbReference type="GO" id="GO:0004765">
    <property type="term" value="F:shikimate kinase activity"/>
    <property type="evidence" value="ECO:0007669"/>
    <property type="project" value="UniProtKB-UniRule"/>
</dbReference>
<feature type="binding site" evidence="7">
    <location>
        <position position="60"/>
    </location>
    <ligand>
        <name>Mg(2+)</name>
        <dbReference type="ChEBI" id="CHEBI:18420"/>
    </ligand>
</feature>
<comment type="cofactor">
    <cofactor evidence="7">
        <name>Mg(2+)</name>
        <dbReference type="ChEBI" id="CHEBI:18420"/>
    </cofactor>
    <text evidence="7">Binds 1 Mg(2+) ion per subunit.</text>
</comment>
<dbReference type="GO" id="GO:0005829">
    <property type="term" value="C:cytosol"/>
    <property type="evidence" value="ECO:0007669"/>
    <property type="project" value="TreeGrafter"/>
</dbReference>
<evidence type="ECO:0000256" key="6">
    <source>
        <dbReference type="ARBA" id="ARBA00023141"/>
    </source>
</evidence>
<evidence type="ECO:0000256" key="3">
    <source>
        <dbReference type="ARBA" id="ARBA00022741"/>
    </source>
</evidence>
<evidence type="ECO:0000256" key="1">
    <source>
        <dbReference type="ARBA" id="ARBA00022605"/>
    </source>
</evidence>
<dbReference type="GO" id="GO:0009423">
    <property type="term" value="P:chorismate biosynthetic process"/>
    <property type="evidence" value="ECO:0007669"/>
    <property type="project" value="UniProtKB-UniRule"/>
</dbReference>
<dbReference type="KEGG" id="svp:Pan189_34270"/>
<comment type="pathway">
    <text evidence="7">Metabolic intermediate biosynthesis; chorismate biosynthesis; chorismate from D-erythrose 4-phosphate and phosphoenolpyruvate: step 5/7.</text>
</comment>
<dbReference type="EMBL" id="CP036268">
    <property type="protein sequence ID" value="QDT39026.1"/>
    <property type="molecule type" value="Genomic_DNA"/>
</dbReference>
<keyword evidence="2 7" id="KW-0808">Transferase</keyword>
<dbReference type="InterPro" id="IPR027417">
    <property type="entry name" value="P-loop_NTPase"/>
</dbReference>
<evidence type="ECO:0000313" key="10">
    <source>
        <dbReference type="Proteomes" id="UP000317318"/>
    </source>
</evidence>
<dbReference type="GO" id="GO:0005524">
    <property type="term" value="F:ATP binding"/>
    <property type="evidence" value="ECO:0007669"/>
    <property type="project" value="UniProtKB-UniRule"/>
</dbReference>
<dbReference type="PRINTS" id="PR01100">
    <property type="entry name" value="SHIKIMTKNASE"/>
</dbReference>
<dbReference type="SUPFAM" id="SSF52540">
    <property type="entry name" value="P-loop containing nucleoside triphosphate hydrolases"/>
    <property type="match status" value="1"/>
</dbReference>
<evidence type="ECO:0000256" key="2">
    <source>
        <dbReference type="ARBA" id="ARBA00022679"/>
    </source>
</evidence>
<keyword evidence="5 7" id="KW-0067">ATP-binding</keyword>
<dbReference type="EC" id="2.7.1.71" evidence="7"/>
<feature type="region of interest" description="Disordered" evidence="8">
    <location>
        <begin position="1"/>
        <end position="20"/>
    </location>
</feature>
<keyword evidence="6 7" id="KW-0057">Aromatic amino acid biosynthesis</keyword>